<accession>A0AAV4MLY4</accession>
<organism evidence="2 3">
    <name type="scientific">Caerostris extrusa</name>
    <name type="common">Bark spider</name>
    <name type="synonym">Caerostris bankana</name>
    <dbReference type="NCBI Taxonomy" id="172846"/>
    <lineage>
        <taxon>Eukaryota</taxon>
        <taxon>Metazoa</taxon>
        <taxon>Ecdysozoa</taxon>
        <taxon>Arthropoda</taxon>
        <taxon>Chelicerata</taxon>
        <taxon>Arachnida</taxon>
        <taxon>Araneae</taxon>
        <taxon>Araneomorphae</taxon>
        <taxon>Entelegynae</taxon>
        <taxon>Araneoidea</taxon>
        <taxon>Araneidae</taxon>
        <taxon>Caerostris</taxon>
    </lineage>
</organism>
<name>A0AAV4MLY4_CAEEX</name>
<keyword evidence="2" id="KW-0695">RNA-directed DNA polymerase</keyword>
<dbReference type="GO" id="GO:0003964">
    <property type="term" value="F:RNA-directed DNA polymerase activity"/>
    <property type="evidence" value="ECO:0007669"/>
    <property type="project" value="UniProtKB-KW"/>
</dbReference>
<keyword evidence="2" id="KW-0808">Transferase</keyword>
<sequence length="246" mass="28148">MPLFYVQLHNNSEVGNDTSETTLLGTRISIEKEPKYSKNTPGDTGFKLFSTRTVNLHSLRFGSWSSNGLIKHLNEVIEFVSDHDLDLFLIQETCLQPGREPKIPNFTLYKTDRINYSNFRYFGGTCIYVKNSLNHYQLPTPQMNGIEATIVNLQVTDNTKVPSASTYCRHSATFPVDDLSKLLNMQPHVIVAGDFNAKRTSWHNTSNSTRGISLNKHIRNRHDTKIIAPTEYIHFNSKKTCEQHYH</sequence>
<feature type="domain" description="Endonuclease/exonuclease/phosphatase" evidence="1">
    <location>
        <begin position="71"/>
        <end position="214"/>
    </location>
</feature>
<evidence type="ECO:0000313" key="3">
    <source>
        <dbReference type="Proteomes" id="UP001054945"/>
    </source>
</evidence>
<dbReference type="InterPro" id="IPR036691">
    <property type="entry name" value="Endo/exonu/phosph_ase_sf"/>
</dbReference>
<evidence type="ECO:0000259" key="1">
    <source>
        <dbReference type="Pfam" id="PF03372"/>
    </source>
</evidence>
<dbReference type="Proteomes" id="UP001054945">
    <property type="component" value="Unassembled WGS sequence"/>
</dbReference>
<proteinExistence type="predicted"/>
<evidence type="ECO:0000313" key="2">
    <source>
        <dbReference type="EMBL" id="GIX72900.1"/>
    </source>
</evidence>
<dbReference type="PANTHER" id="PTHR33273:SF2">
    <property type="entry name" value="ENDONUCLEASE_EXONUCLEASE_PHOSPHATASE DOMAIN-CONTAINING PROTEIN"/>
    <property type="match status" value="1"/>
</dbReference>
<dbReference type="PANTHER" id="PTHR33273">
    <property type="entry name" value="DOMAIN-CONTAINING PROTEIN, PUTATIVE-RELATED"/>
    <property type="match status" value="1"/>
</dbReference>
<dbReference type="EMBL" id="BPLR01002356">
    <property type="protein sequence ID" value="GIX72900.1"/>
    <property type="molecule type" value="Genomic_DNA"/>
</dbReference>
<dbReference type="SUPFAM" id="SSF56219">
    <property type="entry name" value="DNase I-like"/>
    <property type="match status" value="1"/>
</dbReference>
<dbReference type="AlphaFoldDB" id="A0AAV4MLY4"/>
<keyword evidence="3" id="KW-1185">Reference proteome</keyword>
<keyword evidence="2" id="KW-0548">Nucleotidyltransferase</keyword>
<dbReference type="Gene3D" id="3.60.10.10">
    <property type="entry name" value="Endonuclease/exonuclease/phosphatase"/>
    <property type="match status" value="1"/>
</dbReference>
<gene>
    <name evidence="2" type="primary">X-elementORF2_292</name>
    <name evidence="2" type="ORF">CEXT_2251</name>
</gene>
<comment type="caution">
    <text evidence="2">The sequence shown here is derived from an EMBL/GenBank/DDBJ whole genome shotgun (WGS) entry which is preliminary data.</text>
</comment>
<protein>
    <submittedName>
        <fullName evidence="2">RNA-directed DNA polymerase from transposon X-element</fullName>
    </submittedName>
</protein>
<dbReference type="Pfam" id="PF03372">
    <property type="entry name" value="Exo_endo_phos"/>
    <property type="match status" value="1"/>
</dbReference>
<dbReference type="InterPro" id="IPR005135">
    <property type="entry name" value="Endo/exonuclease/phosphatase"/>
</dbReference>
<reference evidence="2 3" key="1">
    <citation type="submission" date="2021-06" db="EMBL/GenBank/DDBJ databases">
        <title>Caerostris extrusa draft genome.</title>
        <authorList>
            <person name="Kono N."/>
            <person name="Arakawa K."/>
        </authorList>
    </citation>
    <scope>NUCLEOTIDE SEQUENCE [LARGE SCALE GENOMIC DNA]</scope>
</reference>